<protein>
    <recommendedName>
        <fullName evidence="7">Methyltransferase-like protein 23</fullName>
    </recommendedName>
</protein>
<evidence type="ECO:0000256" key="3">
    <source>
        <dbReference type="ARBA" id="ARBA00022691"/>
    </source>
</evidence>
<dbReference type="STRING" id="400727.A0A2T7Q0K5"/>
<evidence type="ECO:0000256" key="2">
    <source>
        <dbReference type="ARBA" id="ARBA00022679"/>
    </source>
</evidence>
<dbReference type="AlphaFoldDB" id="A0A2T7Q0K5"/>
<dbReference type="GO" id="GO:0008168">
    <property type="term" value="F:methyltransferase activity"/>
    <property type="evidence" value="ECO:0007669"/>
    <property type="project" value="UniProtKB-KW"/>
</dbReference>
<evidence type="ECO:0000256" key="4">
    <source>
        <dbReference type="ARBA" id="ARBA00043988"/>
    </source>
</evidence>
<comment type="similarity">
    <text evidence="4">Belongs to the methyltransferase superfamily. METTL23 family.</text>
</comment>
<comment type="caution">
    <text evidence="5">The sequence shown here is derived from an EMBL/GenBank/DDBJ whole genome shotgun (WGS) entry which is preliminary data.</text>
</comment>
<dbReference type="PANTHER" id="PTHR14614">
    <property type="entry name" value="HEPATOCELLULAR CARCINOMA-ASSOCIATED ANTIGEN"/>
    <property type="match status" value="1"/>
</dbReference>
<dbReference type="SUPFAM" id="SSF53335">
    <property type="entry name" value="S-adenosyl-L-methionine-dependent methyltransferases"/>
    <property type="match status" value="1"/>
</dbReference>
<dbReference type="PANTHER" id="PTHR14614:SF164">
    <property type="entry name" value="HISTONE-ARGININE METHYLTRANSFERASE METTL23"/>
    <property type="match status" value="1"/>
</dbReference>
<organism evidence="5 6">
    <name type="scientific">Pomacea canaliculata</name>
    <name type="common">Golden apple snail</name>
    <dbReference type="NCBI Taxonomy" id="400727"/>
    <lineage>
        <taxon>Eukaryota</taxon>
        <taxon>Metazoa</taxon>
        <taxon>Spiralia</taxon>
        <taxon>Lophotrochozoa</taxon>
        <taxon>Mollusca</taxon>
        <taxon>Gastropoda</taxon>
        <taxon>Caenogastropoda</taxon>
        <taxon>Architaenioglossa</taxon>
        <taxon>Ampullarioidea</taxon>
        <taxon>Ampullariidae</taxon>
        <taxon>Pomacea</taxon>
    </lineage>
</organism>
<reference evidence="5 6" key="1">
    <citation type="submission" date="2018-04" db="EMBL/GenBank/DDBJ databases">
        <title>The genome of golden apple snail Pomacea canaliculata provides insight into stress tolerance and invasive adaptation.</title>
        <authorList>
            <person name="Liu C."/>
            <person name="Liu B."/>
            <person name="Ren Y."/>
            <person name="Zhang Y."/>
            <person name="Wang H."/>
            <person name="Li S."/>
            <person name="Jiang F."/>
            <person name="Yin L."/>
            <person name="Zhang G."/>
            <person name="Qian W."/>
            <person name="Fan W."/>
        </authorList>
    </citation>
    <scope>NUCLEOTIDE SEQUENCE [LARGE SCALE GENOMIC DNA]</scope>
    <source>
        <strain evidence="5">SZHN2017</strain>
        <tissue evidence="5">Muscle</tissue>
    </source>
</reference>
<dbReference type="OrthoDB" id="407325at2759"/>
<accession>A0A2T7Q0K5</accession>
<sequence>MNPNNTMCEFTSTKMFTFTDEDSEELLEVIIPEIAEAAYGMYTWPCAPVLAQYVWYHRHRLHGKNVLEIGSGTALTGIVAAKCGAHVILSDSGLHPECLENCHRSCRANGLIDVEITPITWGLITPNFLSLPQIHFIFGSDCFYDTKDFEDVLVTVSFLLHQNPLAEFWCTYQERSASRSIKFYLQKWGLQAEFVPTDTFFTKEQTNDAPGLDSVHMILITLLTDSQVQMSSAISS</sequence>
<evidence type="ECO:0000313" key="5">
    <source>
        <dbReference type="EMBL" id="PVD39204.1"/>
    </source>
</evidence>
<evidence type="ECO:0000313" key="6">
    <source>
        <dbReference type="Proteomes" id="UP000245119"/>
    </source>
</evidence>
<gene>
    <name evidence="5" type="ORF">C0Q70_01832</name>
</gene>
<dbReference type="InterPro" id="IPR029063">
    <property type="entry name" value="SAM-dependent_MTases_sf"/>
</dbReference>
<name>A0A2T7Q0K5_POMCA</name>
<proteinExistence type="inferred from homology"/>
<keyword evidence="2" id="KW-0808">Transferase</keyword>
<dbReference type="Pfam" id="PF10294">
    <property type="entry name" value="Methyltransf_16"/>
    <property type="match status" value="1"/>
</dbReference>
<evidence type="ECO:0008006" key="7">
    <source>
        <dbReference type="Google" id="ProtNLM"/>
    </source>
</evidence>
<dbReference type="Proteomes" id="UP000245119">
    <property type="component" value="Linkage Group LG1"/>
</dbReference>
<dbReference type="GO" id="GO:0005634">
    <property type="term" value="C:nucleus"/>
    <property type="evidence" value="ECO:0007669"/>
    <property type="project" value="TreeGrafter"/>
</dbReference>
<dbReference type="InterPro" id="IPR019410">
    <property type="entry name" value="Methyltransf_16"/>
</dbReference>
<keyword evidence="6" id="KW-1185">Reference proteome</keyword>
<keyword evidence="3" id="KW-0949">S-adenosyl-L-methionine</keyword>
<dbReference type="GO" id="GO:0032259">
    <property type="term" value="P:methylation"/>
    <property type="evidence" value="ECO:0007669"/>
    <property type="project" value="UniProtKB-KW"/>
</dbReference>
<keyword evidence="1" id="KW-0489">Methyltransferase</keyword>
<dbReference type="GO" id="GO:0005737">
    <property type="term" value="C:cytoplasm"/>
    <property type="evidence" value="ECO:0007669"/>
    <property type="project" value="TreeGrafter"/>
</dbReference>
<dbReference type="Gene3D" id="3.40.50.150">
    <property type="entry name" value="Vaccinia Virus protein VP39"/>
    <property type="match status" value="1"/>
</dbReference>
<dbReference type="OMA" id="VIGITWG"/>
<dbReference type="EMBL" id="PZQS01000001">
    <property type="protein sequence ID" value="PVD39204.1"/>
    <property type="molecule type" value="Genomic_DNA"/>
</dbReference>
<evidence type="ECO:0000256" key="1">
    <source>
        <dbReference type="ARBA" id="ARBA00022603"/>
    </source>
</evidence>